<dbReference type="EMBL" id="CP117523">
    <property type="protein sequence ID" value="WWD84407.1"/>
    <property type="molecule type" value="Genomic_DNA"/>
</dbReference>
<feature type="transmembrane region" description="Helical" evidence="1">
    <location>
        <begin position="707"/>
        <end position="731"/>
    </location>
</feature>
<feature type="transmembrane region" description="Helical" evidence="1">
    <location>
        <begin position="542"/>
        <end position="560"/>
    </location>
</feature>
<feature type="transmembrane region" description="Helical" evidence="1">
    <location>
        <begin position="384"/>
        <end position="405"/>
    </location>
</feature>
<feature type="transmembrane region" description="Helical" evidence="1">
    <location>
        <begin position="682"/>
        <end position="701"/>
    </location>
</feature>
<keyword evidence="1" id="KW-0472">Membrane</keyword>
<protein>
    <recommendedName>
        <fullName evidence="4">Alkaline phosphatase-like protein</fullName>
    </recommendedName>
</protein>
<keyword evidence="1" id="KW-0812">Transmembrane</keyword>
<evidence type="ECO:0000256" key="1">
    <source>
        <dbReference type="SAM" id="Phobius"/>
    </source>
</evidence>
<feature type="transmembrane region" description="Helical" evidence="1">
    <location>
        <begin position="445"/>
        <end position="462"/>
    </location>
</feature>
<evidence type="ECO:0000313" key="3">
    <source>
        <dbReference type="Proteomes" id="UP001348492"/>
    </source>
</evidence>
<sequence>MLSIKIESGSIIMRKKIISLLLLIMICIGFIPNYSFAAEEGKVIYISMNRANINDLQRIPILKEKLSKSGYIGLMNTRGDQGNDDARSYASIGAGCRANVVNNEAISFENLNDENSKIYKASTGENPKGINNLAINKSINNNIESGSYGSTLGLLGQTLSANNKKVALLGNSDIVENNQLKKIRNAGLICMDTSGRVDSGNVDDITVKDLNMPYGLRTDYDKLTADTKTYYKNSDALFVELGDTYRLDEYKLNLNENTYNKTRKQIYSYINTYLKEVFNMIGENDVVYIVSEFPSTLDYNNKRRLAPVIKFSNNKKGLLESATTRRDGIIANLDLGVDILNEFDLKNEAMIGRALNNIEKDDNINYLSSQYEKIVSINDIRSTVVNTFVGIVSASWVIAMLALLCKDKLPHKEKIFVILKELIKLGLIMPLTLLLSPIFNFKGQLGLVSGVVIMTILLYLSGRLLFKDNDIKQMGYYAFLTIALIVFDSVIGTPLMKNCIMSYDAIVGARYYGVGNEYEGVTIASAVFALSVLLNYKKIPKWFTIVLSVVILITSAFPSMGANVGGAISECIAYLLFIMLIFDVKLDFKKIMILGLSAVVLVLIFAGLDLMLGMESHLGVFTQQILQEGPQAIFNTFGRKISMNLKLAKSSVWVNILLVGIAVIGIFIFRPSKHMKNISNKYPMIFKGFIASMVGCLITLLVNDSGIVAAATASIYILIPILIISINMIIFNDKIE</sequence>
<feature type="transmembrane region" description="Helical" evidence="1">
    <location>
        <begin position="566"/>
        <end position="584"/>
    </location>
</feature>
<evidence type="ECO:0000313" key="2">
    <source>
        <dbReference type="EMBL" id="WWD84407.1"/>
    </source>
</evidence>
<evidence type="ECO:0008006" key="4">
    <source>
        <dbReference type="Google" id="ProtNLM"/>
    </source>
</evidence>
<accession>A0ABZ2EWS0</accession>
<feature type="transmembrane region" description="Helical" evidence="1">
    <location>
        <begin position="591"/>
        <end position="612"/>
    </location>
</feature>
<proteinExistence type="predicted"/>
<feature type="transmembrane region" description="Helical" evidence="1">
    <location>
        <begin position="516"/>
        <end position="535"/>
    </location>
</feature>
<name>A0ABZ2EWS0_9FIRM</name>
<dbReference type="Proteomes" id="UP001348492">
    <property type="component" value="Chromosome"/>
</dbReference>
<keyword evidence="3" id="KW-1185">Reference proteome</keyword>
<feature type="transmembrane region" description="Helical" evidence="1">
    <location>
        <begin position="652"/>
        <end position="670"/>
    </location>
</feature>
<keyword evidence="1" id="KW-1133">Transmembrane helix</keyword>
<gene>
    <name evidence="2" type="ORF">TEGL_28380</name>
</gene>
<organism evidence="2 3">
    <name type="scientific">Terrisporobacter glycolicus ATCC 14880 = DSM 1288</name>
    <dbReference type="NCBI Taxonomy" id="1121315"/>
    <lineage>
        <taxon>Bacteria</taxon>
        <taxon>Bacillati</taxon>
        <taxon>Bacillota</taxon>
        <taxon>Clostridia</taxon>
        <taxon>Peptostreptococcales</taxon>
        <taxon>Peptostreptococcaceae</taxon>
        <taxon>Terrisporobacter</taxon>
    </lineage>
</organism>
<feature type="transmembrane region" description="Helical" evidence="1">
    <location>
        <begin position="474"/>
        <end position="496"/>
    </location>
</feature>
<reference evidence="2 3" key="1">
    <citation type="journal article" date="2023" name="PLoS ONE">
        <title>Genome-based metabolic and phylogenomic analysis of three Terrisporobacter species.</title>
        <authorList>
            <person name="Boer T."/>
            <person name="Bengelsdorf F.R."/>
            <person name="Bomeke M."/>
            <person name="Daniel R."/>
            <person name="Poehlein A."/>
        </authorList>
    </citation>
    <scope>NUCLEOTIDE SEQUENCE [LARGE SCALE GENOMIC DNA]</scope>
    <source>
        <strain evidence="2 3">DSM 1288</strain>
    </source>
</reference>
<feature type="transmembrane region" description="Helical" evidence="1">
    <location>
        <begin position="417"/>
        <end position="439"/>
    </location>
</feature>